<protein>
    <submittedName>
        <fullName evidence="2">Collagen triple helix repeat domain protein</fullName>
    </submittedName>
</protein>
<dbReference type="PANTHER" id="PTHR47197">
    <property type="entry name" value="PROTEIN NIRF"/>
    <property type="match status" value="1"/>
</dbReference>
<organism evidence="2">
    <name type="scientific">Acetithermum autotrophicum</name>
    <dbReference type="NCBI Taxonomy" id="1446466"/>
    <lineage>
        <taxon>Bacteria</taxon>
        <taxon>Candidatus Bipolaricaulota</taxon>
        <taxon>Candidatus Acetithermum</taxon>
    </lineage>
</organism>
<keyword evidence="2" id="KW-0176">Collagen</keyword>
<dbReference type="InterPro" id="IPR011964">
    <property type="entry name" value="YVTN_b-propeller_repeat"/>
</dbReference>
<reference evidence="2" key="2">
    <citation type="journal article" date="2012" name="PLoS ONE">
        <title>A Deeply Branching Thermophilic Bacterium with an Ancient Acetyl-CoA Pathway Dominates a Subsurface Ecosystem.</title>
        <authorList>
            <person name="Takami H."/>
            <person name="Noguchi H."/>
            <person name="Takaki Y."/>
            <person name="Uchiyama I."/>
            <person name="Toyoda A."/>
            <person name="Nishi S."/>
            <person name="Chee G.-J."/>
            <person name="Arai W."/>
            <person name="Nunoura T."/>
            <person name="Itoh T."/>
            <person name="Hattori M."/>
            <person name="Takai K."/>
        </authorList>
    </citation>
    <scope>NUCLEOTIDE SEQUENCE</scope>
</reference>
<name>H5SQI0_ACEAU</name>
<accession>H5SQI0</accession>
<feature type="chain" id="PRO_5003597519" evidence="1">
    <location>
        <begin position="23"/>
        <end position="371"/>
    </location>
</feature>
<dbReference type="InterPro" id="IPR051200">
    <property type="entry name" value="Host-pathogen_enzymatic-act"/>
</dbReference>
<dbReference type="EMBL" id="AP011800">
    <property type="protein sequence ID" value="BAL58416.1"/>
    <property type="molecule type" value="Genomic_DNA"/>
</dbReference>
<dbReference type="InterPro" id="IPR011048">
    <property type="entry name" value="Haem_d1_sf"/>
</dbReference>
<sequence length="371" mass="38213">MRALAVRTSLVSLIFAVGVSMGQQPTLAPQAQFALNGEIVALAACSASTKVIAVTKAAGAASLQVFNALTRQAEGGPIAVPQSANPSALALNADCSAAFLADATTNSVVVLALPGGAVRATVTVGRRPIALARATHNNDLYVVNAGDGTLSIIDTATAALRSDIPTVPIGANPEAIALYSAGAFNRAFVTHSDLNAITVTDINDDPNNPNRYKVIHTARTGPRPGPIATAPGTLLGDLYAYFINTGNDTLSRIATTTFQIDSVFPVGDAPRAVFLDPVFSCVYTVNTGARSGVGFVKASFIASPGAQPGQDPFHNVQLLSTAERLSRVALLATPTVAVSPSESRVERQLWVASGTNPSALLVYSLTGFCTQ</sequence>
<dbReference type="PANTHER" id="PTHR47197:SF3">
    <property type="entry name" value="DIHYDRO-HEME D1 DEHYDROGENASE"/>
    <property type="match status" value="1"/>
</dbReference>
<reference evidence="2" key="1">
    <citation type="journal article" date="2005" name="Environ. Microbiol.">
        <title>Genetic and functional properties of uncultivated thermophilic crenarchaeotes from a subsurface gold mine as revealed by analysis of genome fragments.</title>
        <authorList>
            <person name="Nunoura T."/>
            <person name="Hirayama H."/>
            <person name="Takami H."/>
            <person name="Oida H."/>
            <person name="Nishi S."/>
            <person name="Shimamura S."/>
            <person name="Suzuki Y."/>
            <person name="Inagaki F."/>
            <person name="Takai K."/>
            <person name="Nealson K.H."/>
            <person name="Horikoshi K."/>
        </authorList>
    </citation>
    <scope>NUCLEOTIDE SEQUENCE</scope>
</reference>
<proteinExistence type="predicted"/>
<feature type="signal peptide" evidence="1">
    <location>
        <begin position="1"/>
        <end position="22"/>
    </location>
</feature>
<dbReference type="InterPro" id="IPR015943">
    <property type="entry name" value="WD40/YVTN_repeat-like_dom_sf"/>
</dbReference>
<dbReference type="NCBIfam" id="TIGR02276">
    <property type="entry name" value="beta_rpt_yvtn"/>
    <property type="match status" value="1"/>
</dbReference>
<gene>
    <name evidence="2" type="ORF">HGMM_OP1C111</name>
</gene>
<dbReference type="Gene3D" id="2.130.10.10">
    <property type="entry name" value="YVTN repeat-like/Quinoprotein amine dehydrogenase"/>
    <property type="match status" value="2"/>
</dbReference>
<evidence type="ECO:0000313" key="2">
    <source>
        <dbReference type="EMBL" id="BAL58416.1"/>
    </source>
</evidence>
<dbReference type="SUPFAM" id="SSF51004">
    <property type="entry name" value="C-terminal (heme d1) domain of cytochrome cd1-nitrite reductase"/>
    <property type="match status" value="1"/>
</dbReference>
<evidence type="ECO:0000256" key="1">
    <source>
        <dbReference type="SAM" id="SignalP"/>
    </source>
</evidence>
<keyword evidence="1" id="KW-0732">Signal</keyword>
<dbReference type="AlphaFoldDB" id="H5SQI0"/>